<proteinExistence type="predicted"/>
<feature type="transmembrane region" description="Helical" evidence="1">
    <location>
        <begin position="87"/>
        <end position="106"/>
    </location>
</feature>
<organism evidence="2 3">
    <name type="scientific">Nocardia rhamnosiphila</name>
    <dbReference type="NCBI Taxonomy" id="426716"/>
    <lineage>
        <taxon>Bacteria</taxon>
        <taxon>Bacillati</taxon>
        <taxon>Actinomycetota</taxon>
        <taxon>Actinomycetes</taxon>
        <taxon>Mycobacteriales</taxon>
        <taxon>Nocardiaceae</taxon>
        <taxon>Nocardia</taxon>
    </lineage>
</organism>
<sequence>MIGPAPRPPRRRVVLAERRGARRVRTRVEVAEQTEIGEALIGGLIRAQLGLALSCGLVIALLLAALPLLFGVTAIAETVMLGIRLPWLVLGGAAYPLLWLTGRVYLRLAERNENDFLELTGD</sequence>
<keyword evidence="1" id="KW-1133">Transmembrane helix</keyword>
<dbReference type="GeneID" id="96244069"/>
<comment type="caution">
    <text evidence="2">The sequence shown here is derived from an EMBL/GenBank/DDBJ whole genome shotgun (WGS) entry which is preliminary data.</text>
</comment>
<keyword evidence="1" id="KW-0812">Transmembrane</keyword>
<accession>A0ABV2WTY9</accession>
<evidence type="ECO:0000256" key="1">
    <source>
        <dbReference type="SAM" id="Phobius"/>
    </source>
</evidence>
<evidence type="ECO:0008006" key="4">
    <source>
        <dbReference type="Google" id="ProtNLM"/>
    </source>
</evidence>
<dbReference type="Proteomes" id="UP001550628">
    <property type="component" value="Unassembled WGS sequence"/>
</dbReference>
<keyword evidence="3" id="KW-1185">Reference proteome</keyword>
<reference evidence="2 3" key="1">
    <citation type="submission" date="2024-06" db="EMBL/GenBank/DDBJ databases">
        <title>The Natural Products Discovery Center: Release of the First 8490 Sequenced Strains for Exploring Actinobacteria Biosynthetic Diversity.</title>
        <authorList>
            <person name="Kalkreuter E."/>
            <person name="Kautsar S.A."/>
            <person name="Yang D."/>
            <person name="Bader C.D."/>
            <person name="Teijaro C.N."/>
            <person name="Fluegel L."/>
            <person name="Davis C.M."/>
            <person name="Simpson J.R."/>
            <person name="Lauterbach L."/>
            <person name="Steele A.D."/>
            <person name="Gui C."/>
            <person name="Meng S."/>
            <person name="Li G."/>
            <person name="Viehrig K."/>
            <person name="Ye F."/>
            <person name="Su P."/>
            <person name="Kiefer A.F."/>
            <person name="Nichols A."/>
            <person name="Cepeda A.J."/>
            <person name="Yan W."/>
            <person name="Fan B."/>
            <person name="Jiang Y."/>
            <person name="Adhikari A."/>
            <person name="Zheng C.-J."/>
            <person name="Schuster L."/>
            <person name="Cowan T.M."/>
            <person name="Smanski M.J."/>
            <person name="Chevrette M.G."/>
            <person name="De Carvalho L.P.S."/>
            <person name="Shen B."/>
        </authorList>
    </citation>
    <scope>NUCLEOTIDE SEQUENCE [LARGE SCALE GENOMIC DNA]</scope>
    <source>
        <strain evidence="2 3">NPDC019708</strain>
    </source>
</reference>
<name>A0ABV2WTY9_9NOCA</name>
<evidence type="ECO:0000313" key="2">
    <source>
        <dbReference type="EMBL" id="MEU1954361.1"/>
    </source>
</evidence>
<evidence type="ECO:0000313" key="3">
    <source>
        <dbReference type="Proteomes" id="UP001550628"/>
    </source>
</evidence>
<dbReference type="RefSeq" id="WP_030523821.1">
    <property type="nucleotide sequence ID" value="NZ_JBEXYG010000005.1"/>
</dbReference>
<feature type="transmembrane region" description="Helical" evidence="1">
    <location>
        <begin position="49"/>
        <end position="75"/>
    </location>
</feature>
<protein>
    <recommendedName>
        <fullName evidence="4">Integral membrane protein</fullName>
    </recommendedName>
</protein>
<dbReference type="EMBL" id="JBEYBF010000014">
    <property type="protein sequence ID" value="MEU1954361.1"/>
    <property type="molecule type" value="Genomic_DNA"/>
</dbReference>
<gene>
    <name evidence="2" type="ORF">ABZ510_21150</name>
</gene>
<keyword evidence="1" id="KW-0472">Membrane</keyword>